<accession>A0A4Y7RF23</accession>
<keyword evidence="2" id="KW-1185">Reference proteome</keyword>
<evidence type="ECO:0000313" key="2">
    <source>
        <dbReference type="Proteomes" id="UP000298324"/>
    </source>
</evidence>
<sequence length="101" mass="11512">MAFEVYKPRGEKVGKVPLVSLSKNSIVLNKISREKLKADNVELAFDNDTNTIRIKAASEGQTVKKTKVFARGFFNHFGINKKGRYEARFEEEERALYVSLT</sequence>
<name>A0A4Y7RF23_9FIRM</name>
<dbReference type="RefSeq" id="WP_134217748.1">
    <property type="nucleotide sequence ID" value="NZ_QFGA01000001.1"/>
</dbReference>
<reference evidence="1 2" key="1">
    <citation type="journal article" date="2018" name="Environ. Microbiol.">
        <title>Novel energy conservation strategies and behaviour of Pelotomaculum schinkii driving syntrophic propionate catabolism.</title>
        <authorList>
            <person name="Hidalgo-Ahumada C.A.P."/>
            <person name="Nobu M.K."/>
            <person name="Narihiro T."/>
            <person name="Tamaki H."/>
            <person name="Liu W.T."/>
            <person name="Kamagata Y."/>
            <person name="Stams A.J.M."/>
            <person name="Imachi H."/>
            <person name="Sousa D.Z."/>
        </authorList>
    </citation>
    <scope>NUCLEOTIDE SEQUENCE [LARGE SCALE GENOMIC DNA]</scope>
    <source>
        <strain evidence="1 2">HH</strain>
    </source>
</reference>
<organism evidence="1 2">
    <name type="scientific">Pelotomaculum schinkii</name>
    <dbReference type="NCBI Taxonomy" id="78350"/>
    <lineage>
        <taxon>Bacteria</taxon>
        <taxon>Bacillati</taxon>
        <taxon>Bacillota</taxon>
        <taxon>Clostridia</taxon>
        <taxon>Eubacteriales</taxon>
        <taxon>Desulfotomaculaceae</taxon>
        <taxon>Pelotomaculum</taxon>
    </lineage>
</organism>
<gene>
    <name evidence="1" type="ORF">Psch_00901</name>
</gene>
<proteinExistence type="predicted"/>
<dbReference type="Proteomes" id="UP000298324">
    <property type="component" value="Unassembled WGS sequence"/>
</dbReference>
<dbReference type="AlphaFoldDB" id="A0A4Y7RF23"/>
<comment type="caution">
    <text evidence="1">The sequence shown here is derived from an EMBL/GenBank/DDBJ whole genome shotgun (WGS) entry which is preliminary data.</text>
</comment>
<dbReference type="EMBL" id="QFGA01000001">
    <property type="protein sequence ID" value="TEB07350.1"/>
    <property type="molecule type" value="Genomic_DNA"/>
</dbReference>
<protein>
    <submittedName>
        <fullName evidence="1">Uncharacterized protein</fullName>
    </submittedName>
</protein>
<evidence type="ECO:0000313" key="1">
    <source>
        <dbReference type="EMBL" id="TEB07350.1"/>
    </source>
</evidence>